<sequence length="78" mass="8240">MGETEQREGQYGCAAAPTSPGRVSLHDGGACEGAGAESDHVSAEELVKRALIEEYGKRTEALNLVAMTDGARGIRLFF</sequence>
<evidence type="ECO:0000256" key="1">
    <source>
        <dbReference type="SAM" id="MobiDB-lite"/>
    </source>
</evidence>
<dbReference type="Proteomes" id="UP000030661">
    <property type="component" value="Unassembled WGS sequence"/>
</dbReference>
<reference evidence="2" key="1">
    <citation type="journal article" date="2015" name="PeerJ">
        <title>First genomic representation of candidate bacterial phylum KSB3 points to enhanced environmental sensing as a trigger of wastewater bulking.</title>
        <authorList>
            <person name="Sekiguchi Y."/>
            <person name="Ohashi A."/>
            <person name="Parks D.H."/>
            <person name="Yamauchi T."/>
            <person name="Tyson G.W."/>
            <person name="Hugenholtz P."/>
        </authorList>
    </citation>
    <scope>NUCLEOTIDE SEQUENCE [LARGE SCALE GENOMIC DNA]</scope>
</reference>
<dbReference type="HOGENOM" id="CLU_2614819_0_0_0"/>
<name>A0A081BVK9_VECG1</name>
<evidence type="ECO:0000313" key="3">
    <source>
        <dbReference type="Proteomes" id="UP000030661"/>
    </source>
</evidence>
<dbReference type="AlphaFoldDB" id="A0A081BVK9"/>
<protein>
    <submittedName>
        <fullName evidence="2">Uncharacterized protein</fullName>
    </submittedName>
</protein>
<accession>A0A081BVK9</accession>
<feature type="region of interest" description="Disordered" evidence="1">
    <location>
        <begin position="1"/>
        <end position="22"/>
    </location>
</feature>
<evidence type="ECO:0000313" key="2">
    <source>
        <dbReference type="EMBL" id="GAK56364.1"/>
    </source>
</evidence>
<keyword evidence="3" id="KW-1185">Reference proteome</keyword>
<proteinExistence type="predicted"/>
<dbReference type="EMBL" id="DF820464">
    <property type="protein sequence ID" value="GAK56364.1"/>
    <property type="molecule type" value="Genomic_DNA"/>
</dbReference>
<organism evidence="2">
    <name type="scientific">Vecturithrix granuli</name>
    <dbReference type="NCBI Taxonomy" id="1499967"/>
    <lineage>
        <taxon>Bacteria</taxon>
        <taxon>Candidatus Moduliflexota</taxon>
        <taxon>Candidatus Vecturitrichia</taxon>
        <taxon>Candidatus Vecturitrichales</taxon>
        <taxon>Candidatus Vecturitrichaceae</taxon>
        <taxon>Candidatus Vecturithrix</taxon>
    </lineage>
</organism>
<gene>
    <name evidence="2" type="ORF">U27_03326</name>
</gene>